<reference evidence="2" key="1">
    <citation type="journal article" date="2023" name="Mol. Phylogenet. Evol.">
        <title>Genome-scale phylogeny and comparative genomics of the fungal order Sordariales.</title>
        <authorList>
            <person name="Hensen N."/>
            <person name="Bonometti L."/>
            <person name="Westerberg I."/>
            <person name="Brannstrom I.O."/>
            <person name="Guillou S."/>
            <person name="Cros-Aarteil S."/>
            <person name="Calhoun S."/>
            <person name="Haridas S."/>
            <person name="Kuo A."/>
            <person name="Mondo S."/>
            <person name="Pangilinan J."/>
            <person name="Riley R."/>
            <person name="LaButti K."/>
            <person name="Andreopoulos B."/>
            <person name="Lipzen A."/>
            <person name="Chen C."/>
            <person name="Yan M."/>
            <person name="Daum C."/>
            <person name="Ng V."/>
            <person name="Clum A."/>
            <person name="Steindorff A."/>
            <person name="Ohm R.A."/>
            <person name="Martin F."/>
            <person name="Silar P."/>
            <person name="Natvig D.O."/>
            <person name="Lalanne C."/>
            <person name="Gautier V."/>
            <person name="Ament-Velasquez S.L."/>
            <person name="Kruys A."/>
            <person name="Hutchinson M.I."/>
            <person name="Powell A.J."/>
            <person name="Barry K."/>
            <person name="Miller A.N."/>
            <person name="Grigoriev I.V."/>
            <person name="Debuchy R."/>
            <person name="Gladieux P."/>
            <person name="Hiltunen Thoren M."/>
            <person name="Johannesson H."/>
        </authorList>
    </citation>
    <scope>NUCLEOTIDE SEQUENCE</scope>
    <source>
        <strain evidence="2">CBS 626.80</strain>
    </source>
</reference>
<evidence type="ECO:0000313" key="2">
    <source>
        <dbReference type="EMBL" id="KAK3953688.1"/>
    </source>
</evidence>
<evidence type="ECO:0000256" key="1">
    <source>
        <dbReference type="SAM" id="SignalP"/>
    </source>
</evidence>
<name>A0AAN6SHQ9_9PEZI</name>
<evidence type="ECO:0000313" key="3">
    <source>
        <dbReference type="Proteomes" id="UP001303222"/>
    </source>
</evidence>
<protein>
    <submittedName>
        <fullName evidence="2">Uncharacterized protein</fullName>
    </submittedName>
</protein>
<keyword evidence="3" id="KW-1185">Reference proteome</keyword>
<reference evidence="2" key="2">
    <citation type="submission" date="2023-06" db="EMBL/GenBank/DDBJ databases">
        <authorList>
            <consortium name="Lawrence Berkeley National Laboratory"/>
            <person name="Mondo S.J."/>
            <person name="Hensen N."/>
            <person name="Bonometti L."/>
            <person name="Westerberg I."/>
            <person name="Brannstrom I.O."/>
            <person name="Guillou S."/>
            <person name="Cros-Aarteil S."/>
            <person name="Calhoun S."/>
            <person name="Haridas S."/>
            <person name="Kuo A."/>
            <person name="Pangilinan J."/>
            <person name="Riley R."/>
            <person name="Labutti K."/>
            <person name="Andreopoulos B."/>
            <person name="Lipzen A."/>
            <person name="Chen C."/>
            <person name="Yanf M."/>
            <person name="Daum C."/>
            <person name="Ng V."/>
            <person name="Clum A."/>
            <person name="Steindorff A."/>
            <person name="Ohm R."/>
            <person name="Martin F."/>
            <person name="Silar P."/>
            <person name="Natvig D."/>
            <person name="Lalanne C."/>
            <person name="Gautier V."/>
            <person name="Ament-Velasquez S.L."/>
            <person name="Kruys A."/>
            <person name="Hutchinson M.I."/>
            <person name="Powell A.J."/>
            <person name="Barry K."/>
            <person name="Miller A.N."/>
            <person name="Grigoriev I.V."/>
            <person name="Debuchy R."/>
            <person name="Gladieux P."/>
            <person name="Thoren M.H."/>
            <person name="Johannesson H."/>
        </authorList>
    </citation>
    <scope>NUCLEOTIDE SEQUENCE</scope>
    <source>
        <strain evidence="2">CBS 626.80</strain>
    </source>
</reference>
<feature type="chain" id="PRO_5042930074" evidence="1">
    <location>
        <begin position="36"/>
        <end position="164"/>
    </location>
</feature>
<keyword evidence="1" id="KW-0732">Signal</keyword>
<organism evidence="2 3">
    <name type="scientific">Pseudoneurospora amorphoporcata</name>
    <dbReference type="NCBI Taxonomy" id="241081"/>
    <lineage>
        <taxon>Eukaryota</taxon>
        <taxon>Fungi</taxon>
        <taxon>Dikarya</taxon>
        <taxon>Ascomycota</taxon>
        <taxon>Pezizomycotina</taxon>
        <taxon>Sordariomycetes</taxon>
        <taxon>Sordariomycetidae</taxon>
        <taxon>Sordariales</taxon>
        <taxon>Sordariaceae</taxon>
        <taxon>Pseudoneurospora</taxon>
    </lineage>
</organism>
<accession>A0AAN6SHQ9</accession>
<gene>
    <name evidence="2" type="ORF">QBC32DRAFT_112977</name>
</gene>
<dbReference type="AlphaFoldDB" id="A0AAN6SHQ9"/>
<dbReference type="Proteomes" id="UP001303222">
    <property type="component" value="Unassembled WGS sequence"/>
</dbReference>
<dbReference type="EMBL" id="MU859101">
    <property type="protein sequence ID" value="KAK3953688.1"/>
    <property type="molecule type" value="Genomic_DNA"/>
</dbReference>
<comment type="caution">
    <text evidence="2">The sequence shown here is derived from an EMBL/GenBank/DDBJ whole genome shotgun (WGS) entry which is preliminary data.</text>
</comment>
<feature type="signal peptide" evidence="1">
    <location>
        <begin position="1"/>
        <end position="35"/>
    </location>
</feature>
<sequence length="164" mass="17592">MGLTANCPLSLTSTSHSSSLFALIVWSFLLQHAWAQLSDAPPAAKFLCRGHCRVAVLGNYVYIDGGEISQLANPGGGPMNSTLSIDISKSWSAQTVEINVIPNILTIVLRSMVTPCGGFHFTASCQGPPKHSHFVSWPGGLSTRIATGKTWREVTTQAEVIFFC</sequence>
<proteinExistence type="predicted"/>